<evidence type="ECO:0000256" key="4">
    <source>
        <dbReference type="ARBA" id="ARBA00023163"/>
    </source>
</evidence>
<comment type="subcellular location">
    <subcellularLocation>
        <location evidence="1 6">Nucleus</location>
    </subcellularLocation>
</comment>
<keyword evidence="8" id="KW-0472">Membrane</keyword>
<evidence type="ECO:0000256" key="2">
    <source>
        <dbReference type="ARBA" id="ARBA00008035"/>
    </source>
</evidence>
<organism evidence="10 11">
    <name type="scientific">Flemingia macrophylla</name>
    <dbReference type="NCBI Taxonomy" id="520843"/>
    <lineage>
        <taxon>Eukaryota</taxon>
        <taxon>Viridiplantae</taxon>
        <taxon>Streptophyta</taxon>
        <taxon>Embryophyta</taxon>
        <taxon>Tracheophyta</taxon>
        <taxon>Spermatophyta</taxon>
        <taxon>Magnoliopsida</taxon>
        <taxon>eudicotyledons</taxon>
        <taxon>Gunneridae</taxon>
        <taxon>Pentapetalae</taxon>
        <taxon>rosids</taxon>
        <taxon>fabids</taxon>
        <taxon>Fabales</taxon>
        <taxon>Fabaceae</taxon>
        <taxon>Papilionoideae</taxon>
        <taxon>50 kb inversion clade</taxon>
        <taxon>NPAAA clade</taxon>
        <taxon>indigoferoid/millettioid clade</taxon>
        <taxon>Phaseoleae</taxon>
        <taxon>Flemingia</taxon>
    </lineage>
</organism>
<comment type="similarity">
    <text evidence="2 6">Belongs to the enhancer of polycomb family.</text>
</comment>
<keyword evidence="8" id="KW-0812">Transmembrane</keyword>
<evidence type="ECO:0000256" key="5">
    <source>
        <dbReference type="ARBA" id="ARBA00023242"/>
    </source>
</evidence>
<dbReference type="GO" id="GO:0005634">
    <property type="term" value="C:nucleus"/>
    <property type="evidence" value="ECO:0007669"/>
    <property type="project" value="UniProtKB-SubCell"/>
</dbReference>
<dbReference type="GO" id="GO:0035267">
    <property type="term" value="C:NuA4 histone acetyltransferase complex"/>
    <property type="evidence" value="ECO:0007669"/>
    <property type="project" value="UniProtKB-ARBA"/>
</dbReference>
<gene>
    <name evidence="10" type="ORF">Fmac_023949</name>
</gene>
<keyword evidence="3 6" id="KW-0805">Transcription regulation</keyword>
<sequence>MRFETTVKRKAEERDTRYGLVYTRKRMRRVIGHSENMVEALRCIRRLELTSVKEVIELFLVAEPLRWLYASELVEGLPTQNVGVCQFYGTIRLTPLFWMNFSAAPLSFMYMHSTMLLRSMRMSLILLHSETMVSASHENLVSFANNFSIVGPSEADFETVYSSSGLDLAYCYANILIPELGKSKYNYYRVGVVVTREQKLSSRLVAVKKDGLTCCTFEPERVRRSSTRLFQLDNGWKLEFTDDQDCLVFKNLCKECFDHNFPDLVAETIHIPGFCEVFGYAESHSAPFNRPDTYISANGRDEFSRVMTRKTAYYDMDSEDEKWLKNFNKSERVSNDDFELIVDALEKTLHLDPTGCVDAKSAANRCPQDLGTNTVLKAVSKYWMKKRKQKSSPLLRIFRNYGPERAQPSPSDRHSLRHKRSLRRPIRYGGGKYRGALQEIACEQNVLEKIEKVEDVAASPSALTKLAIEKRRRAQRLMLRADCAVYRAIAIFRIAEAAQATKLEDRHGLP</sequence>
<reference evidence="10 11" key="1">
    <citation type="submission" date="2024-08" db="EMBL/GenBank/DDBJ databases">
        <title>Insights into the chromosomal genome structure of Flemingia macrophylla.</title>
        <authorList>
            <person name="Ding Y."/>
            <person name="Zhao Y."/>
            <person name="Bi W."/>
            <person name="Wu M."/>
            <person name="Zhao G."/>
            <person name="Gong Y."/>
            <person name="Li W."/>
            <person name="Zhang P."/>
        </authorList>
    </citation>
    <scope>NUCLEOTIDE SEQUENCE [LARGE SCALE GENOMIC DNA]</scope>
    <source>
        <strain evidence="10">DYQJB</strain>
        <tissue evidence="10">Leaf</tissue>
    </source>
</reference>
<feature type="transmembrane region" description="Helical" evidence="8">
    <location>
        <begin position="97"/>
        <end position="117"/>
    </location>
</feature>
<evidence type="ECO:0000256" key="3">
    <source>
        <dbReference type="ARBA" id="ARBA00023015"/>
    </source>
</evidence>
<dbReference type="EMBL" id="JBGMDY010000008">
    <property type="protein sequence ID" value="KAL2324891.1"/>
    <property type="molecule type" value="Genomic_DNA"/>
</dbReference>
<dbReference type="Proteomes" id="UP001603857">
    <property type="component" value="Unassembled WGS sequence"/>
</dbReference>
<protein>
    <recommendedName>
        <fullName evidence="6">Enhancer of polycomb-like protein</fullName>
    </recommendedName>
</protein>
<evidence type="ECO:0000313" key="11">
    <source>
        <dbReference type="Proteomes" id="UP001603857"/>
    </source>
</evidence>
<evidence type="ECO:0000256" key="7">
    <source>
        <dbReference type="SAM" id="MobiDB-lite"/>
    </source>
</evidence>
<keyword evidence="4 6" id="KW-0804">Transcription</keyword>
<keyword evidence="5 6" id="KW-0539">Nucleus</keyword>
<name>A0ABD1LN54_9FABA</name>
<dbReference type="Pfam" id="PF10513">
    <property type="entry name" value="EPL1"/>
    <property type="match status" value="1"/>
</dbReference>
<keyword evidence="8" id="KW-1133">Transmembrane helix</keyword>
<evidence type="ECO:0000256" key="1">
    <source>
        <dbReference type="ARBA" id="ARBA00004123"/>
    </source>
</evidence>
<evidence type="ECO:0000256" key="6">
    <source>
        <dbReference type="RuleBase" id="RU361124"/>
    </source>
</evidence>
<feature type="domain" description="Enhancer of polycomb-like N-terminal" evidence="9">
    <location>
        <begin position="291"/>
        <end position="348"/>
    </location>
</feature>
<evidence type="ECO:0000313" key="10">
    <source>
        <dbReference type="EMBL" id="KAL2324891.1"/>
    </source>
</evidence>
<dbReference type="PANTHER" id="PTHR14898">
    <property type="entry name" value="ENHANCER OF POLYCOMB"/>
    <property type="match status" value="1"/>
</dbReference>
<dbReference type="AlphaFoldDB" id="A0ABD1LN54"/>
<proteinExistence type="inferred from homology"/>
<dbReference type="InterPro" id="IPR019542">
    <property type="entry name" value="Enhancer_polycomb-like_N"/>
</dbReference>
<keyword evidence="11" id="KW-1185">Reference proteome</keyword>
<dbReference type="InterPro" id="IPR024943">
    <property type="entry name" value="Enhancer_polycomb"/>
</dbReference>
<feature type="region of interest" description="Disordered" evidence="7">
    <location>
        <begin position="401"/>
        <end position="421"/>
    </location>
</feature>
<evidence type="ECO:0000259" key="9">
    <source>
        <dbReference type="Pfam" id="PF10513"/>
    </source>
</evidence>
<accession>A0ABD1LN54</accession>
<comment type="caution">
    <text evidence="10">The sequence shown here is derived from an EMBL/GenBank/DDBJ whole genome shotgun (WGS) entry which is preliminary data.</text>
</comment>
<evidence type="ECO:0000256" key="8">
    <source>
        <dbReference type="SAM" id="Phobius"/>
    </source>
</evidence>